<keyword evidence="3" id="KW-1185">Reference proteome</keyword>
<proteinExistence type="predicted"/>
<reference evidence="2" key="1">
    <citation type="submission" date="2023-12" db="EMBL/GenBank/DDBJ databases">
        <title>Genome assembly of Anisodus tanguticus.</title>
        <authorList>
            <person name="Wang Y.-J."/>
        </authorList>
    </citation>
    <scope>NUCLEOTIDE SEQUENCE</scope>
    <source>
        <strain evidence="2">KB-2021</strain>
        <tissue evidence="2">Leaf</tissue>
    </source>
</reference>
<dbReference type="EMBL" id="JAVYJV010000009">
    <property type="protein sequence ID" value="KAK4361773.1"/>
    <property type="molecule type" value="Genomic_DNA"/>
</dbReference>
<evidence type="ECO:0000313" key="3">
    <source>
        <dbReference type="Proteomes" id="UP001291623"/>
    </source>
</evidence>
<sequence>MEMLKYQCHNPNKEHQTIRNFSDSGNSRHDGPLPPLVEQEMRGAAAFCGKMKELA</sequence>
<evidence type="ECO:0000256" key="1">
    <source>
        <dbReference type="SAM" id="MobiDB-lite"/>
    </source>
</evidence>
<comment type="caution">
    <text evidence="2">The sequence shown here is derived from an EMBL/GenBank/DDBJ whole genome shotgun (WGS) entry which is preliminary data.</text>
</comment>
<dbReference type="AlphaFoldDB" id="A0AAE1S2Y9"/>
<protein>
    <submittedName>
        <fullName evidence="2">Uncharacterized protein</fullName>
    </submittedName>
</protein>
<accession>A0AAE1S2Y9</accession>
<feature type="region of interest" description="Disordered" evidence="1">
    <location>
        <begin position="16"/>
        <end position="35"/>
    </location>
</feature>
<dbReference type="Proteomes" id="UP001291623">
    <property type="component" value="Unassembled WGS sequence"/>
</dbReference>
<evidence type="ECO:0000313" key="2">
    <source>
        <dbReference type="EMBL" id="KAK4361773.1"/>
    </source>
</evidence>
<name>A0AAE1S2Y9_9SOLA</name>
<gene>
    <name evidence="2" type="ORF">RND71_017014</name>
</gene>
<organism evidence="2 3">
    <name type="scientific">Anisodus tanguticus</name>
    <dbReference type="NCBI Taxonomy" id="243964"/>
    <lineage>
        <taxon>Eukaryota</taxon>
        <taxon>Viridiplantae</taxon>
        <taxon>Streptophyta</taxon>
        <taxon>Embryophyta</taxon>
        <taxon>Tracheophyta</taxon>
        <taxon>Spermatophyta</taxon>
        <taxon>Magnoliopsida</taxon>
        <taxon>eudicotyledons</taxon>
        <taxon>Gunneridae</taxon>
        <taxon>Pentapetalae</taxon>
        <taxon>asterids</taxon>
        <taxon>lamiids</taxon>
        <taxon>Solanales</taxon>
        <taxon>Solanaceae</taxon>
        <taxon>Solanoideae</taxon>
        <taxon>Hyoscyameae</taxon>
        <taxon>Anisodus</taxon>
    </lineage>
</organism>